<dbReference type="SUPFAM" id="SSF49899">
    <property type="entry name" value="Concanavalin A-like lectins/glucanases"/>
    <property type="match status" value="1"/>
</dbReference>
<dbReference type="Pfam" id="PF04616">
    <property type="entry name" value="Glyco_hydro_43"/>
    <property type="match status" value="1"/>
</dbReference>
<keyword evidence="9" id="KW-1185">Reference proteome</keyword>
<keyword evidence="3 6" id="KW-0326">Glycosidase</keyword>
<accession>A0A918KQK6</accession>
<protein>
    <submittedName>
        <fullName evidence="8">Glycoside hydrolase 43 family protein</fullName>
    </submittedName>
</protein>
<evidence type="ECO:0000256" key="1">
    <source>
        <dbReference type="ARBA" id="ARBA00009865"/>
    </source>
</evidence>
<feature type="active site" description="Proton donor" evidence="4">
    <location>
        <position position="232"/>
    </location>
</feature>
<comment type="caution">
    <text evidence="8">The sequence shown here is derived from an EMBL/GenBank/DDBJ whole genome shotgun (WGS) entry which is preliminary data.</text>
</comment>
<dbReference type="InterPro" id="IPR006710">
    <property type="entry name" value="Glyco_hydro_43"/>
</dbReference>
<evidence type="ECO:0000256" key="5">
    <source>
        <dbReference type="PIRSR" id="PIRSR606710-2"/>
    </source>
</evidence>
<dbReference type="InterPro" id="IPR041542">
    <property type="entry name" value="GH43_C2"/>
</dbReference>
<evidence type="ECO:0000259" key="7">
    <source>
        <dbReference type="Pfam" id="PF17851"/>
    </source>
</evidence>
<dbReference type="SUPFAM" id="SSF75005">
    <property type="entry name" value="Arabinanase/levansucrase/invertase"/>
    <property type="match status" value="1"/>
</dbReference>
<dbReference type="Pfam" id="PF17851">
    <property type="entry name" value="GH43_C2"/>
    <property type="match status" value="1"/>
</dbReference>
<dbReference type="Gene3D" id="2.115.10.20">
    <property type="entry name" value="Glycosyl hydrolase domain, family 43"/>
    <property type="match status" value="1"/>
</dbReference>
<feature type="site" description="Important for catalytic activity, responsible for pKa modulation of the active site Glu and correct orientation of both the proton donor and substrate" evidence="5">
    <location>
        <position position="167"/>
    </location>
</feature>
<dbReference type="CDD" id="cd18617">
    <property type="entry name" value="GH43_XynB-like"/>
    <property type="match status" value="1"/>
</dbReference>
<evidence type="ECO:0000313" key="8">
    <source>
        <dbReference type="EMBL" id="GGX70711.1"/>
    </source>
</evidence>
<dbReference type="PANTHER" id="PTHR42812">
    <property type="entry name" value="BETA-XYLOSIDASE"/>
    <property type="match status" value="1"/>
</dbReference>
<keyword evidence="2 6" id="KW-0378">Hydrolase</keyword>
<dbReference type="Gene3D" id="2.60.120.200">
    <property type="match status" value="1"/>
</dbReference>
<comment type="similarity">
    <text evidence="1 6">Belongs to the glycosyl hydrolase 43 family.</text>
</comment>
<dbReference type="Proteomes" id="UP000600865">
    <property type="component" value="Unassembled WGS sequence"/>
</dbReference>
<dbReference type="InterPro" id="IPR013320">
    <property type="entry name" value="ConA-like_dom_sf"/>
</dbReference>
<dbReference type="InterPro" id="IPR051795">
    <property type="entry name" value="Glycosyl_Hydrlase_43"/>
</dbReference>
<dbReference type="AlphaFoldDB" id="A0A918KQK6"/>
<dbReference type="GO" id="GO:0005975">
    <property type="term" value="P:carbohydrate metabolic process"/>
    <property type="evidence" value="ECO:0007669"/>
    <property type="project" value="InterPro"/>
</dbReference>
<feature type="domain" description="Beta-xylosidase C-terminal Concanavalin A-like" evidence="7">
    <location>
        <begin position="377"/>
        <end position="560"/>
    </location>
</feature>
<dbReference type="PANTHER" id="PTHR42812:SF12">
    <property type="entry name" value="BETA-XYLOSIDASE-RELATED"/>
    <property type="match status" value="1"/>
</dbReference>
<reference evidence="8 9" key="1">
    <citation type="journal article" date="2014" name="Int. J. Syst. Evol. Microbiol.">
        <title>Complete genome sequence of Corynebacterium casei LMG S-19264T (=DSM 44701T), isolated from a smear-ripened cheese.</title>
        <authorList>
            <consortium name="US DOE Joint Genome Institute (JGI-PGF)"/>
            <person name="Walter F."/>
            <person name="Albersmeier A."/>
            <person name="Kalinowski J."/>
            <person name="Ruckert C."/>
        </authorList>
    </citation>
    <scope>NUCLEOTIDE SEQUENCE [LARGE SCALE GENOMIC DNA]</scope>
    <source>
        <strain evidence="8 9">KCTC 23968</strain>
    </source>
</reference>
<evidence type="ECO:0000256" key="4">
    <source>
        <dbReference type="PIRSR" id="PIRSR606710-1"/>
    </source>
</evidence>
<dbReference type="GO" id="GO:0004553">
    <property type="term" value="F:hydrolase activity, hydrolyzing O-glycosyl compounds"/>
    <property type="evidence" value="ECO:0007669"/>
    <property type="project" value="InterPro"/>
</dbReference>
<name>A0A918KQK6_9PROT</name>
<sequence>MALSGCAGSIESVNETADLNSESTARFDWLKYEGADPVHSSPIEAWTQYRNPVLSGFYPDPSITQAGDKYYLVNSTFSYFPGIPVFESTDLVSWKQIGNVIDRPSMLNFDGLGLSRGVFAPTIEYHDGTFYVANTCVDCGGNFVVTAEDPAGPWSDPIWLPEVGGIDPSLYFDHDGTVYLMNNDAPVGEPRYQGHRAIWIRAVDPETFESISEPKVLIDGGVRPEANPIWIEGPHIYFKDGYYYLSAAEGGTAVGHSQVILRSREVEGPYRPFEGNPIMTHRHLDPDRDNPITSVGHADYVIDEKGDWWATFLAVRPYEGDFYNTGRETFLMPVRWEDGWPIIIQGEEKVGYVQSRPALPVTDAPAIPISGNFIIMDDFETAELPFYWMMPRVPKLNWHSVDDGQLHIMDIGTGLGEGEQPTMLGRRQQHLNATATTKIDQLPVAAGTETGLAAFQSDDYFYALGVTKNATGDHMMQLRRKAGGDDPINGEVVASNALPKDMSLPLYLRIEAKGGAYDFAYSTDNQSWTDLRTDLDGKILSTRTAGGFVGAVFGLYVQDPK</sequence>
<feature type="active site" description="Proton acceptor" evidence="4">
    <location>
        <position position="60"/>
    </location>
</feature>
<evidence type="ECO:0000256" key="3">
    <source>
        <dbReference type="ARBA" id="ARBA00023295"/>
    </source>
</evidence>
<dbReference type="InterPro" id="IPR023296">
    <property type="entry name" value="Glyco_hydro_beta-prop_sf"/>
</dbReference>
<dbReference type="EMBL" id="BMYV01000002">
    <property type="protein sequence ID" value="GGX70711.1"/>
    <property type="molecule type" value="Genomic_DNA"/>
</dbReference>
<evidence type="ECO:0000256" key="6">
    <source>
        <dbReference type="RuleBase" id="RU361187"/>
    </source>
</evidence>
<gene>
    <name evidence="8" type="ORF">GCM10011309_21080</name>
</gene>
<proteinExistence type="inferred from homology"/>
<evidence type="ECO:0000313" key="9">
    <source>
        <dbReference type="Proteomes" id="UP000600865"/>
    </source>
</evidence>
<organism evidence="8 9">
    <name type="scientific">Litorimonas cladophorae</name>
    <dbReference type="NCBI Taxonomy" id="1220491"/>
    <lineage>
        <taxon>Bacteria</taxon>
        <taxon>Pseudomonadati</taxon>
        <taxon>Pseudomonadota</taxon>
        <taxon>Alphaproteobacteria</taxon>
        <taxon>Maricaulales</taxon>
        <taxon>Robiginitomaculaceae</taxon>
    </lineage>
</organism>
<evidence type="ECO:0000256" key="2">
    <source>
        <dbReference type="ARBA" id="ARBA00022801"/>
    </source>
</evidence>